<sequence length="218" mass="24658">MARTEDEYDYLFKVVLIGDSGVGKSNLLSRFTRNEFNLESKSTIGVEFATRSIQVEGKTVKAQIWDTAGQERYRAITSAYYRGAVGALLVYDIAKHITYEHVERWLKELRDHADHHIVIMLVGNKNDLRHLRAVPTDEAKAFAEKNNLNFIETSALDSTNVESAFQQILTDIYHIVSRKQMANDGDADIAALKNENKITIPPNESRKDPPASKKCCNQ</sequence>
<dbReference type="CDD" id="cd01868">
    <property type="entry name" value="Rab11_like"/>
    <property type="match status" value="1"/>
</dbReference>
<dbReference type="InterPro" id="IPR027417">
    <property type="entry name" value="P-loop_NTPase"/>
</dbReference>
<comment type="similarity">
    <text evidence="2">Belongs to the small GTPase superfamily. Rab family.</text>
</comment>
<dbReference type="NCBIfam" id="TIGR00231">
    <property type="entry name" value="small_GTP"/>
    <property type="match status" value="1"/>
</dbReference>
<evidence type="ECO:0000256" key="6">
    <source>
        <dbReference type="ARBA" id="ARBA00023288"/>
    </source>
</evidence>
<evidence type="ECO:0000256" key="4">
    <source>
        <dbReference type="ARBA" id="ARBA00023134"/>
    </source>
</evidence>
<dbReference type="GO" id="GO:0055038">
    <property type="term" value="C:recycling endosome membrane"/>
    <property type="evidence" value="ECO:0007669"/>
    <property type="project" value="UniProtKB-SubCell"/>
</dbReference>
<organism evidence="9 10">
    <name type="scientific">Galendromus occidentalis</name>
    <name type="common">western predatory mite</name>
    <dbReference type="NCBI Taxonomy" id="34638"/>
    <lineage>
        <taxon>Eukaryota</taxon>
        <taxon>Metazoa</taxon>
        <taxon>Ecdysozoa</taxon>
        <taxon>Arthropoda</taxon>
        <taxon>Chelicerata</taxon>
        <taxon>Arachnida</taxon>
        <taxon>Acari</taxon>
        <taxon>Parasitiformes</taxon>
        <taxon>Mesostigmata</taxon>
        <taxon>Gamasina</taxon>
        <taxon>Phytoseioidea</taxon>
        <taxon>Phytoseiidae</taxon>
        <taxon>Typhlodrominae</taxon>
        <taxon>Galendromus</taxon>
    </lineage>
</organism>
<keyword evidence="4" id="KW-0342">GTP-binding</keyword>
<dbReference type="PROSITE" id="PS51421">
    <property type="entry name" value="RAS"/>
    <property type="match status" value="1"/>
</dbReference>
<dbReference type="SMART" id="SM00174">
    <property type="entry name" value="RHO"/>
    <property type="match status" value="1"/>
</dbReference>
<dbReference type="FunFam" id="3.40.50.300:FF:000085">
    <property type="entry name" value="Putative ras-related protein rab-11a"/>
    <property type="match status" value="1"/>
</dbReference>
<dbReference type="GO" id="GO:0003924">
    <property type="term" value="F:GTPase activity"/>
    <property type="evidence" value="ECO:0007669"/>
    <property type="project" value="InterPro"/>
</dbReference>
<evidence type="ECO:0000256" key="3">
    <source>
        <dbReference type="ARBA" id="ARBA00022741"/>
    </source>
</evidence>
<dbReference type="GO" id="GO:0005525">
    <property type="term" value="F:GTP binding"/>
    <property type="evidence" value="ECO:0007669"/>
    <property type="project" value="UniProtKB-KW"/>
</dbReference>
<dbReference type="PANTHER" id="PTHR47979">
    <property type="entry name" value="DRAB11-RELATED"/>
    <property type="match status" value="1"/>
</dbReference>
<protein>
    <submittedName>
        <fullName evidence="10">Ras-related protein Rab-11A</fullName>
    </submittedName>
</protein>
<dbReference type="RefSeq" id="XP_003745298.1">
    <property type="nucleotide sequence ID" value="XM_003745250.2"/>
</dbReference>
<dbReference type="CTD" id="42501"/>
<dbReference type="Proteomes" id="UP000694867">
    <property type="component" value="Unplaced"/>
</dbReference>
<feature type="region of interest" description="Disordered" evidence="8">
    <location>
        <begin position="198"/>
        <end position="218"/>
    </location>
</feature>
<reference evidence="10" key="1">
    <citation type="submission" date="2025-08" db="UniProtKB">
        <authorList>
            <consortium name="RefSeq"/>
        </authorList>
    </citation>
    <scope>IDENTIFICATION</scope>
</reference>
<keyword evidence="7" id="KW-0636">Prenylation</keyword>
<dbReference type="InterPro" id="IPR050209">
    <property type="entry name" value="Rab_GTPases_membrane_traffic"/>
</dbReference>
<dbReference type="KEGG" id="goe:100900274"/>
<dbReference type="InterPro" id="IPR005225">
    <property type="entry name" value="Small_GTP-bd"/>
</dbReference>
<keyword evidence="9" id="KW-1185">Reference proteome</keyword>
<dbReference type="Pfam" id="PF00071">
    <property type="entry name" value="Ras"/>
    <property type="match status" value="1"/>
</dbReference>
<keyword evidence="3" id="KW-0547">Nucleotide-binding</keyword>
<dbReference type="InterPro" id="IPR001806">
    <property type="entry name" value="Small_GTPase"/>
</dbReference>
<dbReference type="GeneID" id="100900274"/>
<evidence type="ECO:0000256" key="5">
    <source>
        <dbReference type="ARBA" id="ARBA00023136"/>
    </source>
</evidence>
<dbReference type="AlphaFoldDB" id="A0AAJ6VYZ6"/>
<evidence type="ECO:0000256" key="2">
    <source>
        <dbReference type="ARBA" id="ARBA00006270"/>
    </source>
</evidence>
<evidence type="ECO:0000256" key="7">
    <source>
        <dbReference type="ARBA" id="ARBA00023289"/>
    </source>
</evidence>
<dbReference type="PROSITE" id="PS51419">
    <property type="entry name" value="RAB"/>
    <property type="match status" value="1"/>
</dbReference>
<name>A0AAJ6VYZ6_9ACAR</name>
<accession>A0AAJ6VYZ6</accession>
<comment type="subcellular location">
    <subcellularLocation>
        <location evidence="1">Recycling endosome membrane</location>
        <topology evidence="1">Lipid-anchor</topology>
    </subcellularLocation>
</comment>
<dbReference type="Gene3D" id="3.40.50.300">
    <property type="entry name" value="P-loop containing nucleotide triphosphate hydrolases"/>
    <property type="match status" value="1"/>
</dbReference>
<dbReference type="SMART" id="SM00175">
    <property type="entry name" value="RAB"/>
    <property type="match status" value="1"/>
</dbReference>
<keyword evidence="6" id="KW-0449">Lipoprotein</keyword>
<dbReference type="SMART" id="SM00176">
    <property type="entry name" value="RAN"/>
    <property type="match status" value="1"/>
</dbReference>
<dbReference type="PRINTS" id="PR00449">
    <property type="entry name" value="RASTRNSFRMNG"/>
</dbReference>
<dbReference type="SMART" id="SM00173">
    <property type="entry name" value="RAS"/>
    <property type="match status" value="1"/>
</dbReference>
<evidence type="ECO:0000256" key="1">
    <source>
        <dbReference type="ARBA" id="ARBA00004139"/>
    </source>
</evidence>
<evidence type="ECO:0000313" key="10">
    <source>
        <dbReference type="RefSeq" id="XP_003745298.1"/>
    </source>
</evidence>
<keyword evidence="5" id="KW-0472">Membrane</keyword>
<dbReference type="SUPFAM" id="SSF52540">
    <property type="entry name" value="P-loop containing nucleoside triphosphate hydrolases"/>
    <property type="match status" value="1"/>
</dbReference>
<evidence type="ECO:0000313" key="9">
    <source>
        <dbReference type="Proteomes" id="UP000694867"/>
    </source>
</evidence>
<gene>
    <name evidence="10" type="primary">LOC100900274</name>
</gene>
<dbReference type="PROSITE" id="PS51420">
    <property type="entry name" value="RHO"/>
    <property type="match status" value="1"/>
</dbReference>
<evidence type="ECO:0000256" key="8">
    <source>
        <dbReference type="SAM" id="MobiDB-lite"/>
    </source>
</evidence>
<proteinExistence type="inferred from homology"/>